<keyword evidence="1" id="KW-1133">Transmembrane helix</keyword>
<proteinExistence type="predicted"/>
<keyword evidence="1" id="KW-0472">Membrane</keyword>
<dbReference type="Proteomes" id="UP001201273">
    <property type="component" value="Unassembled WGS sequence"/>
</dbReference>
<feature type="transmembrane region" description="Helical" evidence="1">
    <location>
        <begin position="83"/>
        <end position="105"/>
    </location>
</feature>
<protein>
    <recommendedName>
        <fullName evidence="4">SMODS and SLOG-associating 2TM effector domain-containing protein</fullName>
    </recommendedName>
</protein>
<sequence length="150" mass="17249">MEQVFNREVNQVAARDIVNYYNDGHTIQDMTESTLKRLLEQESQLKRFTWLKLTFDKFRLLSLAALAISVVCIFTAISEPIELNYSLIIAGVLSLCCMSLFHVCYMKSAVKNYQGLYFEARSNVKAIQYELTARVVRQKIARGIAKKKVN</sequence>
<evidence type="ECO:0000313" key="3">
    <source>
        <dbReference type="Proteomes" id="UP001201273"/>
    </source>
</evidence>
<comment type="caution">
    <text evidence="2">The sequence shown here is derived from an EMBL/GenBank/DDBJ whole genome shotgun (WGS) entry which is preliminary data.</text>
</comment>
<evidence type="ECO:0000256" key="1">
    <source>
        <dbReference type="SAM" id="Phobius"/>
    </source>
</evidence>
<dbReference type="RefSeq" id="WP_233051733.1">
    <property type="nucleotide sequence ID" value="NZ_JAIMJA010000004.1"/>
</dbReference>
<keyword evidence="3" id="KW-1185">Reference proteome</keyword>
<organism evidence="2 3">
    <name type="scientific">Motilimonas cestriensis</name>
    <dbReference type="NCBI Taxonomy" id="2742685"/>
    <lineage>
        <taxon>Bacteria</taxon>
        <taxon>Pseudomonadati</taxon>
        <taxon>Pseudomonadota</taxon>
        <taxon>Gammaproteobacteria</taxon>
        <taxon>Alteromonadales</taxon>
        <taxon>Alteromonadales genera incertae sedis</taxon>
        <taxon>Motilimonas</taxon>
    </lineage>
</organism>
<evidence type="ECO:0008006" key="4">
    <source>
        <dbReference type="Google" id="ProtNLM"/>
    </source>
</evidence>
<feature type="transmembrane region" description="Helical" evidence="1">
    <location>
        <begin position="58"/>
        <end position="77"/>
    </location>
</feature>
<name>A0ABS8W8S9_9GAMM</name>
<keyword evidence="1" id="KW-0812">Transmembrane</keyword>
<accession>A0ABS8W8S9</accession>
<evidence type="ECO:0000313" key="2">
    <source>
        <dbReference type="EMBL" id="MCE2594153.1"/>
    </source>
</evidence>
<dbReference type="EMBL" id="JAIMJA010000004">
    <property type="protein sequence ID" value="MCE2594153.1"/>
    <property type="molecule type" value="Genomic_DNA"/>
</dbReference>
<reference evidence="2 3" key="1">
    <citation type="journal article" date="2022" name="Environ. Microbiol. Rep.">
        <title>Eco-phylogenetic analyses reveal divergent evolution of vitamin B12 metabolism in the marine bacterial family 'Psychromonadaceae'.</title>
        <authorList>
            <person name="Jin X."/>
            <person name="Yang Y."/>
            <person name="Cao H."/>
            <person name="Gao B."/>
            <person name="Zhao Z."/>
        </authorList>
    </citation>
    <scope>NUCLEOTIDE SEQUENCE [LARGE SCALE GENOMIC DNA]</scope>
    <source>
        <strain evidence="2 3">MKS20</strain>
    </source>
</reference>
<gene>
    <name evidence="2" type="ORF">K6Y31_04925</name>
</gene>